<dbReference type="Proteomes" id="UP000799324">
    <property type="component" value="Unassembled WGS sequence"/>
</dbReference>
<protein>
    <recommendedName>
        <fullName evidence="2">F-box domain-containing protein</fullName>
    </recommendedName>
</protein>
<dbReference type="AlphaFoldDB" id="A0A6A6T7Z9"/>
<evidence type="ECO:0000256" key="1">
    <source>
        <dbReference type="SAM" id="MobiDB-lite"/>
    </source>
</evidence>
<organism evidence="3 4">
    <name type="scientific">Lophiostoma macrostomum CBS 122681</name>
    <dbReference type="NCBI Taxonomy" id="1314788"/>
    <lineage>
        <taxon>Eukaryota</taxon>
        <taxon>Fungi</taxon>
        <taxon>Dikarya</taxon>
        <taxon>Ascomycota</taxon>
        <taxon>Pezizomycotina</taxon>
        <taxon>Dothideomycetes</taxon>
        <taxon>Pleosporomycetidae</taxon>
        <taxon>Pleosporales</taxon>
        <taxon>Lophiostomataceae</taxon>
        <taxon>Lophiostoma</taxon>
    </lineage>
</organism>
<reference evidence="3" key="1">
    <citation type="journal article" date="2020" name="Stud. Mycol.">
        <title>101 Dothideomycetes genomes: a test case for predicting lifestyles and emergence of pathogens.</title>
        <authorList>
            <person name="Haridas S."/>
            <person name="Albert R."/>
            <person name="Binder M."/>
            <person name="Bloem J."/>
            <person name="Labutti K."/>
            <person name="Salamov A."/>
            <person name="Andreopoulos B."/>
            <person name="Baker S."/>
            <person name="Barry K."/>
            <person name="Bills G."/>
            <person name="Bluhm B."/>
            <person name="Cannon C."/>
            <person name="Castanera R."/>
            <person name="Culley D."/>
            <person name="Daum C."/>
            <person name="Ezra D."/>
            <person name="Gonzalez J."/>
            <person name="Henrissat B."/>
            <person name="Kuo A."/>
            <person name="Liang C."/>
            <person name="Lipzen A."/>
            <person name="Lutzoni F."/>
            <person name="Magnuson J."/>
            <person name="Mondo S."/>
            <person name="Nolan M."/>
            <person name="Ohm R."/>
            <person name="Pangilinan J."/>
            <person name="Park H.-J."/>
            <person name="Ramirez L."/>
            <person name="Alfaro M."/>
            <person name="Sun H."/>
            <person name="Tritt A."/>
            <person name="Yoshinaga Y."/>
            <person name="Zwiers L.-H."/>
            <person name="Turgeon B."/>
            <person name="Goodwin S."/>
            <person name="Spatafora J."/>
            <person name="Crous P."/>
            <person name="Grigoriev I."/>
        </authorList>
    </citation>
    <scope>NUCLEOTIDE SEQUENCE</scope>
    <source>
        <strain evidence="3">CBS 122681</strain>
    </source>
</reference>
<dbReference type="EMBL" id="MU004350">
    <property type="protein sequence ID" value="KAF2655351.1"/>
    <property type="molecule type" value="Genomic_DNA"/>
</dbReference>
<feature type="region of interest" description="Disordered" evidence="1">
    <location>
        <begin position="107"/>
        <end position="140"/>
    </location>
</feature>
<name>A0A6A6T7Z9_9PLEO</name>
<feature type="domain" description="F-box" evidence="2">
    <location>
        <begin position="307"/>
        <end position="340"/>
    </location>
</feature>
<proteinExistence type="predicted"/>
<dbReference type="Gene3D" id="1.20.1280.50">
    <property type="match status" value="1"/>
</dbReference>
<evidence type="ECO:0000313" key="4">
    <source>
        <dbReference type="Proteomes" id="UP000799324"/>
    </source>
</evidence>
<dbReference type="SUPFAM" id="SSF81383">
    <property type="entry name" value="F-box domain"/>
    <property type="match status" value="1"/>
</dbReference>
<dbReference type="InterPro" id="IPR001810">
    <property type="entry name" value="F-box_dom"/>
</dbReference>
<sequence>MSSASEPAALATTDSHGKRHQTMHERTGEDTKDKAIDTDEKTTFSARHSDILRHVFPRPSSRNTSLNKGPDGSIMESKRRKVLSSLPRQSRPRVAFHKVITSFFSHPAGSAEEHNKSPLDSSASSTSNRSKAGSASNSAPSLEIVSPGTFLFSGPSLRSAFSGSLTSSTSRLPSLTGNGSECFSFHRTGTGSLSLDNVSLVEDDILEPYIECHITRSMSDVLRGLSTPFDEIERPLLERPNGYEHHGVEDSVGRHDFDCTRSMAASASLVTPYLEFASWKALRLTCRSWHSAFTLAAPPKFPPSYNVPTEILQHVYGYLGPLDFNCCRRVCRDWMRASLNKNLLVAMLKRGGWWNSADSAFQRREQRIDVVSELDQLGEEWFLSRLLARECSLCSGWTGNGLDMCPPYRAIAAVSQTNFADLASGYSDTPERHNSGLVFTTSVCGRLLLVARETLVYVYELSGTTLRPVTSVVCPRRVLSMSMDISSGRNAVAALLEGRMGIVCELRFGQASGSESPVEVEVETNTHAYRTTTRASILTSRTSDFGDGLDVPDHVLSTTHRSGPRRNWTNFSSVNVQANHDAVTLHDTDDHRTHNRNWINHEWNFNIRGSPAASDSARQNDLSGDCLGNIPIETGTSTFYRHLCSEDDPPRSVSICPQRRCVAFGCSAGIELHWIDALTGQSLSR</sequence>
<dbReference type="InterPro" id="IPR036047">
    <property type="entry name" value="F-box-like_dom_sf"/>
</dbReference>
<gene>
    <name evidence="3" type="ORF">K491DRAFT_429898</name>
</gene>
<feature type="region of interest" description="Disordered" evidence="1">
    <location>
        <begin position="1"/>
        <end position="89"/>
    </location>
</feature>
<feature type="compositionally biased region" description="Basic and acidic residues" evidence="1">
    <location>
        <begin position="22"/>
        <end position="53"/>
    </location>
</feature>
<accession>A0A6A6T7Z9</accession>
<dbReference type="Pfam" id="PF12937">
    <property type="entry name" value="F-box-like"/>
    <property type="match status" value="1"/>
</dbReference>
<feature type="compositionally biased region" description="Low complexity" evidence="1">
    <location>
        <begin position="121"/>
        <end position="136"/>
    </location>
</feature>
<dbReference type="OrthoDB" id="1689567at2759"/>
<keyword evidence="4" id="KW-1185">Reference proteome</keyword>
<evidence type="ECO:0000259" key="2">
    <source>
        <dbReference type="Pfam" id="PF12937"/>
    </source>
</evidence>
<evidence type="ECO:0000313" key="3">
    <source>
        <dbReference type="EMBL" id="KAF2655351.1"/>
    </source>
</evidence>